<dbReference type="Pfam" id="PF03706">
    <property type="entry name" value="LPG_synthase_TM"/>
    <property type="match status" value="1"/>
</dbReference>
<feature type="transmembrane region" description="Helical" evidence="6">
    <location>
        <begin position="161"/>
        <end position="181"/>
    </location>
</feature>
<keyword evidence="4 6" id="KW-1133">Transmembrane helix</keyword>
<dbReference type="STRING" id="929556.Solca_3574"/>
<sequence>MGNDKRWLNIIKLLLKLLITVLSLWWVARKINFAEVADAFKHTNLWYILIAVLFFSLSKFISAIRLNIFFNAIKLALSGIVNLRLYWLGMFYNLFLPGGIGGDGYKIWWLNNRFNYPAKKLFWAILLDRVSGLVALGILTVVLLYFVHLPPSLFQKISESTFYWSATGLAFLILSAFYLSYRYYFKEFLSCFWLTNFQGILVQVAQLICVAFILKALGITDHYKEYLLIFLISSVIAVLPFTIGGLGARELVFLFGSQYLMLDMHYAVTISLWFYLITAAISFAGIYYVFNGKRLVDSR</sequence>
<feature type="transmembrane region" description="Helical" evidence="6">
    <location>
        <begin position="46"/>
        <end position="73"/>
    </location>
</feature>
<evidence type="ECO:0000256" key="5">
    <source>
        <dbReference type="ARBA" id="ARBA00023136"/>
    </source>
</evidence>
<feature type="transmembrane region" description="Helical" evidence="6">
    <location>
        <begin position="266"/>
        <end position="290"/>
    </location>
</feature>
<dbReference type="RefSeq" id="WP_014681801.1">
    <property type="nucleotide sequence ID" value="NC_017770.1"/>
</dbReference>
<feature type="transmembrane region" description="Helical" evidence="6">
    <location>
        <begin position="193"/>
        <end position="214"/>
    </location>
</feature>
<organism evidence="7 8">
    <name type="scientific">Solitalea canadensis (strain ATCC 29591 / DSM 3403 / JCM 21819 / LMG 8368 / NBRC 15130 / NCIMB 12057 / USAM 9D)</name>
    <name type="common">Flexibacter canadensis</name>
    <dbReference type="NCBI Taxonomy" id="929556"/>
    <lineage>
        <taxon>Bacteria</taxon>
        <taxon>Pseudomonadati</taxon>
        <taxon>Bacteroidota</taxon>
        <taxon>Sphingobacteriia</taxon>
        <taxon>Sphingobacteriales</taxon>
        <taxon>Sphingobacteriaceae</taxon>
        <taxon>Solitalea</taxon>
    </lineage>
</organism>
<protein>
    <submittedName>
        <fullName evidence="7">Putative integral membrane protein</fullName>
    </submittedName>
</protein>
<dbReference type="Proteomes" id="UP000007590">
    <property type="component" value="Chromosome"/>
</dbReference>
<comment type="subcellular location">
    <subcellularLocation>
        <location evidence="1">Cell membrane</location>
        <topology evidence="1">Multi-pass membrane protein</topology>
    </subcellularLocation>
</comment>
<evidence type="ECO:0000256" key="4">
    <source>
        <dbReference type="ARBA" id="ARBA00022989"/>
    </source>
</evidence>
<evidence type="ECO:0000313" key="8">
    <source>
        <dbReference type="Proteomes" id="UP000007590"/>
    </source>
</evidence>
<feature type="transmembrane region" description="Helical" evidence="6">
    <location>
        <begin position="226"/>
        <end position="246"/>
    </location>
</feature>
<gene>
    <name evidence="7" type="ordered locus">Solca_3574</name>
</gene>
<keyword evidence="3 6" id="KW-0812">Transmembrane</keyword>
<reference evidence="7" key="1">
    <citation type="submission" date="2012-02" db="EMBL/GenBank/DDBJ databases">
        <title>The complete genome of Solitalea canadensis DSM 3403.</title>
        <authorList>
            <consortium name="US DOE Joint Genome Institute (JGI-PGF)"/>
            <person name="Lucas S."/>
            <person name="Copeland A."/>
            <person name="Lapidus A."/>
            <person name="Glavina del Rio T."/>
            <person name="Dalin E."/>
            <person name="Tice H."/>
            <person name="Bruce D."/>
            <person name="Goodwin L."/>
            <person name="Pitluck S."/>
            <person name="Peters L."/>
            <person name="Ovchinnikova G."/>
            <person name="Lu M."/>
            <person name="Kyrpides N."/>
            <person name="Mavromatis K."/>
            <person name="Ivanova N."/>
            <person name="Brettin T."/>
            <person name="Detter J.C."/>
            <person name="Han C."/>
            <person name="Larimer F."/>
            <person name="Land M."/>
            <person name="Hauser L."/>
            <person name="Markowitz V."/>
            <person name="Cheng J.-F."/>
            <person name="Hugenholtz P."/>
            <person name="Woyke T."/>
            <person name="Wu D."/>
            <person name="Spring S."/>
            <person name="Schroeder M."/>
            <person name="Kopitz M."/>
            <person name="Brambilla E."/>
            <person name="Klenk H.-P."/>
            <person name="Eisen J.A."/>
        </authorList>
    </citation>
    <scope>NUCLEOTIDE SEQUENCE</scope>
    <source>
        <strain evidence="7">DSM 3403</strain>
    </source>
</reference>
<feature type="transmembrane region" description="Helical" evidence="6">
    <location>
        <begin position="85"/>
        <end position="102"/>
    </location>
</feature>
<dbReference type="PANTHER" id="PTHR40277">
    <property type="entry name" value="BLL5419 PROTEIN"/>
    <property type="match status" value="1"/>
</dbReference>
<dbReference type="AlphaFoldDB" id="H8KSM7"/>
<keyword evidence="8" id="KW-1185">Reference proteome</keyword>
<evidence type="ECO:0000313" key="7">
    <source>
        <dbReference type="EMBL" id="AFD08578.1"/>
    </source>
</evidence>
<dbReference type="GO" id="GO:0005886">
    <property type="term" value="C:plasma membrane"/>
    <property type="evidence" value="ECO:0007669"/>
    <property type="project" value="UniProtKB-SubCell"/>
</dbReference>
<dbReference type="KEGG" id="scn:Solca_3574"/>
<keyword evidence="2" id="KW-1003">Cell membrane</keyword>
<evidence type="ECO:0000256" key="2">
    <source>
        <dbReference type="ARBA" id="ARBA00022475"/>
    </source>
</evidence>
<name>H8KSM7_SOLCM</name>
<dbReference type="OrthoDB" id="1123508at2"/>
<proteinExistence type="predicted"/>
<dbReference type="InterPro" id="IPR022791">
    <property type="entry name" value="L-PG_synthase/AglD"/>
</dbReference>
<feature type="transmembrane region" description="Helical" evidence="6">
    <location>
        <begin position="7"/>
        <end position="26"/>
    </location>
</feature>
<evidence type="ECO:0000256" key="6">
    <source>
        <dbReference type="SAM" id="Phobius"/>
    </source>
</evidence>
<dbReference type="EMBL" id="CP003349">
    <property type="protein sequence ID" value="AFD08578.1"/>
    <property type="molecule type" value="Genomic_DNA"/>
</dbReference>
<dbReference type="HOGENOM" id="CLU_048072_2_2_10"/>
<keyword evidence="5 6" id="KW-0472">Membrane</keyword>
<feature type="transmembrane region" description="Helical" evidence="6">
    <location>
        <begin position="122"/>
        <end position="149"/>
    </location>
</feature>
<evidence type="ECO:0000256" key="3">
    <source>
        <dbReference type="ARBA" id="ARBA00022692"/>
    </source>
</evidence>
<dbReference type="eggNOG" id="COG0392">
    <property type="taxonomic scope" value="Bacteria"/>
</dbReference>
<dbReference type="PANTHER" id="PTHR40277:SF1">
    <property type="entry name" value="BLL5419 PROTEIN"/>
    <property type="match status" value="1"/>
</dbReference>
<evidence type="ECO:0000256" key="1">
    <source>
        <dbReference type="ARBA" id="ARBA00004651"/>
    </source>
</evidence>
<accession>H8KSM7</accession>